<evidence type="ECO:0000256" key="4">
    <source>
        <dbReference type="ARBA" id="ARBA00045182"/>
    </source>
</evidence>
<gene>
    <name evidence="7" type="ORF">ANANG_G00132000</name>
</gene>
<dbReference type="InterPro" id="IPR033290">
    <property type="entry name" value="CCDC39"/>
</dbReference>
<reference evidence="7" key="1">
    <citation type="submission" date="2021-01" db="EMBL/GenBank/DDBJ databases">
        <title>A chromosome-scale assembly of European eel, Anguilla anguilla.</title>
        <authorList>
            <person name="Henkel C."/>
            <person name="Jong-Raadsen S.A."/>
            <person name="Dufour S."/>
            <person name="Weltzien F.-A."/>
            <person name="Palstra A.P."/>
            <person name="Pelster B."/>
            <person name="Spaink H.P."/>
            <person name="Van Den Thillart G.E."/>
            <person name="Jansen H."/>
            <person name="Zahm M."/>
            <person name="Klopp C."/>
            <person name="Cedric C."/>
            <person name="Louis A."/>
            <person name="Berthelot C."/>
            <person name="Parey E."/>
            <person name="Roest Crollius H."/>
            <person name="Montfort J."/>
            <person name="Robinson-Rechavi M."/>
            <person name="Bucao C."/>
            <person name="Bouchez O."/>
            <person name="Gislard M."/>
            <person name="Lluch J."/>
            <person name="Milhes M."/>
            <person name="Lampietro C."/>
            <person name="Lopez Roques C."/>
            <person name="Donnadieu C."/>
            <person name="Braasch I."/>
            <person name="Desvignes T."/>
            <person name="Postlethwait J."/>
            <person name="Bobe J."/>
            <person name="Guiguen Y."/>
            <person name="Dirks R."/>
        </authorList>
    </citation>
    <scope>NUCLEOTIDE SEQUENCE</scope>
    <source>
        <strain evidence="7">Tag_6206</strain>
        <tissue evidence="7">Liver</tissue>
    </source>
</reference>
<feature type="coiled-coil region" evidence="5">
    <location>
        <begin position="43"/>
        <end position="108"/>
    </location>
</feature>
<feature type="compositionally biased region" description="Polar residues" evidence="6">
    <location>
        <begin position="494"/>
        <end position="505"/>
    </location>
</feature>
<sequence length="505" mass="57367">MESRHCQHQEALSAKTQELQCLKSRENVLLANISAGQATIAGLQKQQSENEQVLVKKKELAHDQEVRMAAVERKVQALSEEEERMKERKTLQEEESDLAKTLREKKETAYRLRKQQKNTKMELRSGRRAVEKTADVHRDLSFQVEEMQLETDASVRELQRQSTEKQGALRKETALRRDVKRASGSAQSEADRLVAAETRRLQLELAVKELEVENAFKREMHLAKMVISRQGPKKLRAEVNQKLRRAETLRRKYETTAASSLRFQGGDRTPQPHMGRTCEDAGLQGRLELWTRRVSGKQEEVKVLKSTLHAHRSRNAEPRPSPGPTPTSGKDPGEQKLVEEKKALEETCSAKRRKILELQHDIKGQKTALDKLLREEAVQTRWVAEAGLWVQSLTEQLGSQEAKLDQAHQQSSELTLEAQSAWKTQEKTKEDEMEDIKLCELLDFSREVDLMLLAVMDEQTDLGSVLQAQFQQSDLSLPTPATPPATGRGQTPTCTSPQRGQQGQQ</sequence>
<evidence type="ECO:0000256" key="2">
    <source>
        <dbReference type="ARBA" id="ARBA00016725"/>
    </source>
</evidence>
<dbReference type="GO" id="GO:0005576">
    <property type="term" value="C:extracellular region"/>
    <property type="evidence" value="ECO:0007669"/>
    <property type="project" value="GOC"/>
</dbReference>
<name>A0A9D3RYK3_ANGAN</name>
<evidence type="ECO:0000256" key="1">
    <source>
        <dbReference type="ARBA" id="ARBA00005805"/>
    </source>
</evidence>
<feature type="compositionally biased region" description="Low complexity" evidence="6">
    <location>
        <begin position="484"/>
        <end position="493"/>
    </location>
</feature>
<dbReference type="AlphaFoldDB" id="A0A9D3RYK3"/>
<keyword evidence="3 5" id="KW-0175">Coiled coil</keyword>
<evidence type="ECO:0000256" key="3">
    <source>
        <dbReference type="ARBA" id="ARBA00023054"/>
    </source>
</evidence>
<evidence type="ECO:0000256" key="6">
    <source>
        <dbReference type="SAM" id="MobiDB-lite"/>
    </source>
</evidence>
<dbReference type="GO" id="GO:0036159">
    <property type="term" value="P:inner dynein arm assembly"/>
    <property type="evidence" value="ECO:0007669"/>
    <property type="project" value="InterPro"/>
</dbReference>
<feature type="compositionally biased region" description="Basic and acidic residues" evidence="6">
    <location>
        <begin position="156"/>
        <end position="181"/>
    </location>
</feature>
<feature type="region of interest" description="Disordered" evidence="6">
    <location>
        <begin position="307"/>
        <end position="334"/>
    </location>
</feature>
<comment type="similarity">
    <text evidence="1">Belongs to the CCDC39 family.</text>
</comment>
<dbReference type="GO" id="GO:0005930">
    <property type="term" value="C:axoneme"/>
    <property type="evidence" value="ECO:0007669"/>
    <property type="project" value="InterPro"/>
</dbReference>
<comment type="caution">
    <text evidence="7">The sequence shown here is derived from an EMBL/GenBank/DDBJ whole genome shotgun (WGS) entry which is preliminary data.</text>
</comment>
<accession>A0A9D3RYK3</accession>
<dbReference type="GO" id="GO:0060287">
    <property type="term" value="P:epithelial cilium movement involved in determination of left/right asymmetry"/>
    <property type="evidence" value="ECO:0007669"/>
    <property type="project" value="TreeGrafter"/>
</dbReference>
<dbReference type="Pfam" id="PF24161">
    <property type="entry name" value="CCDC39"/>
    <property type="match status" value="1"/>
</dbReference>
<protein>
    <recommendedName>
        <fullName evidence="2">Coiled-coil domain-containing protein 39</fullName>
    </recommendedName>
</protein>
<keyword evidence="8" id="KW-1185">Reference proteome</keyword>
<dbReference type="PANTHER" id="PTHR18962">
    <property type="entry name" value="COILED-COIL DOMAIN-CONTAINING PROTEIN 39"/>
    <property type="match status" value="1"/>
</dbReference>
<evidence type="ECO:0000313" key="8">
    <source>
        <dbReference type="Proteomes" id="UP001044222"/>
    </source>
</evidence>
<evidence type="ECO:0000313" key="7">
    <source>
        <dbReference type="EMBL" id="KAG5847978.1"/>
    </source>
</evidence>
<dbReference type="PANTHER" id="PTHR18962:SF0">
    <property type="entry name" value="COILED-COIL DOMAIN-CONTAINING PROTEIN 39"/>
    <property type="match status" value="1"/>
</dbReference>
<feature type="coiled-coil region" evidence="5">
    <location>
        <begin position="193"/>
        <end position="256"/>
    </location>
</feature>
<dbReference type="EMBL" id="JAFIRN010000006">
    <property type="protein sequence ID" value="KAG5847978.1"/>
    <property type="molecule type" value="Genomic_DNA"/>
</dbReference>
<proteinExistence type="inferred from homology"/>
<dbReference type="GO" id="GO:0060285">
    <property type="term" value="P:cilium-dependent cell motility"/>
    <property type="evidence" value="ECO:0007669"/>
    <property type="project" value="TreeGrafter"/>
</dbReference>
<comment type="function">
    <text evidence="4">Required for assembly of dynein regulatory complex (DRC) and inner dynein arm (IDA) complexes, which are responsible for ciliary beat regulation, thereby playing a central role in motility in cilia and flagella. Probably acts together with CCDC40 to form a molecular ruler that determines the 96 nanometer (nm) repeat length and arrangements of components in cilia and flagella. Not required for outer dynein arm complexes assembly.</text>
</comment>
<evidence type="ECO:0000256" key="5">
    <source>
        <dbReference type="SAM" id="Coils"/>
    </source>
</evidence>
<feature type="coiled-coil region" evidence="5">
    <location>
        <begin position="334"/>
        <end position="410"/>
    </location>
</feature>
<organism evidence="7 8">
    <name type="scientific">Anguilla anguilla</name>
    <name type="common">European freshwater eel</name>
    <name type="synonym">Muraena anguilla</name>
    <dbReference type="NCBI Taxonomy" id="7936"/>
    <lineage>
        <taxon>Eukaryota</taxon>
        <taxon>Metazoa</taxon>
        <taxon>Chordata</taxon>
        <taxon>Craniata</taxon>
        <taxon>Vertebrata</taxon>
        <taxon>Euteleostomi</taxon>
        <taxon>Actinopterygii</taxon>
        <taxon>Neopterygii</taxon>
        <taxon>Teleostei</taxon>
        <taxon>Anguilliformes</taxon>
        <taxon>Anguillidae</taxon>
        <taxon>Anguilla</taxon>
    </lineage>
</organism>
<feature type="region of interest" description="Disordered" evidence="6">
    <location>
        <begin position="156"/>
        <end position="189"/>
    </location>
</feature>
<dbReference type="Proteomes" id="UP001044222">
    <property type="component" value="Chromosome 6"/>
</dbReference>
<feature type="region of interest" description="Disordered" evidence="6">
    <location>
        <begin position="473"/>
        <end position="505"/>
    </location>
</feature>